<comment type="caution">
    <text evidence="2">The sequence shown here is derived from an EMBL/GenBank/DDBJ whole genome shotgun (WGS) entry which is preliminary data.</text>
</comment>
<name>A0A498CYC6_9FIRM</name>
<protein>
    <submittedName>
        <fullName evidence="2">Uncharacterized protein</fullName>
    </submittedName>
</protein>
<proteinExistence type="predicted"/>
<dbReference type="Proteomes" id="UP000276301">
    <property type="component" value="Unassembled WGS sequence"/>
</dbReference>
<feature type="region of interest" description="Disordered" evidence="1">
    <location>
        <begin position="31"/>
        <end position="60"/>
    </location>
</feature>
<dbReference type="RefSeq" id="WP_121586894.1">
    <property type="nucleotide sequence ID" value="NZ_RCHT01000012.1"/>
</dbReference>
<evidence type="ECO:0000256" key="1">
    <source>
        <dbReference type="SAM" id="MobiDB-lite"/>
    </source>
</evidence>
<dbReference type="AlphaFoldDB" id="A0A498CYC6"/>
<evidence type="ECO:0000313" key="3">
    <source>
        <dbReference type="Proteomes" id="UP000276301"/>
    </source>
</evidence>
<organism evidence="2 3">
    <name type="scientific">Anaerotruncus massiliensis</name>
    <name type="common">ex Liu et al. 2021</name>
    <dbReference type="NCBI Taxonomy" id="2321404"/>
    <lineage>
        <taxon>Bacteria</taxon>
        <taxon>Bacillati</taxon>
        <taxon>Bacillota</taxon>
        <taxon>Clostridia</taxon>
        <taxon>Eubacteriales</taxon>
        <taxon>Oscillospiraceae</taxon>
        <taxon>Anaerotruncus</taxon>
    </lineage>
</organism>
<keyword evidence="3" id="KW-1185">Reference proteome</keyword>
<reference evidence="2 3" key="1">
    <citation type="submission" date="2018-10" db="EMBL/GenBank/DDBJ databases">
        <title>Anaerotruncus faecis sp. nov., isolated from human feces.</title>
        <authorList>
            <person name="Wang Y.-J."/>
        </authorList>
    </citation>
    <scope>NUCLEOTIDE SEQUENCE [LARGE SCALE GENOMIC DNA]</scope>
    <source>
        <strain evidence="2 3">22A2-44</strain>
    </source>
</reference>
<gene>
    <name evidence="2" type="ORF">D4A47_08015</name>
</gene>
<evidence type="ECO:0000313" key="2">
    <source>
        <dbReference type="EMBL" id="RLL10828.1"/>
    </source>
</evidence>
<sequence length="60" mass="6709">MGKKHKDGSVEELSGRDKVRVSRLVEHMIAIPPSRTDPNGSYTGRPMNKYEVPVQDADDL</sequence>
<dbReference type="EMBL" id="RCHT01000012">
    <property type="protein sequence ID" value="RLL10828.1"/>
    <property type="molecule type" value="Genomic_DNA"/>
</dbReference>
<accession>A0A498CYC6</accession>